<evidence type="ECO:0008006" key="4">
    <source>
        <dbReference type="Google" id="ProtNLM"/>
    </source>
</evidence>
<evidence type="ECO:0000313" key="2">
    <source>
        <dbReference type="EMBL" id="GAU43471.1"/>
    </source>
</evidence>
<evidence type="ECO:0000256" key="1">
    <source>
        <dbReference type="SAM" id="Phobius"/>
    </source>
</evidence>
<name>A0A2Z6NHZ3_TRISU</name>
<dbReference type="EMBL" id="DF973974">
    <property type="protein sequence ID" value="GAU43471.1"/>
    <property type="molecule type" value="Genomic_DNA"/>
</dbReference>
<reference evidence="3" key="1">
    <citation type="journal article" date="2017" name="Front. Plant Sci.">
        <title>Climate Clever Clovers: New Paradigm to Reduce the Environmental Footprint of Ruminants by Breeding Low Methanogenic Forages Utilizing Haplotype Variation.</title>
        <authorList>
            <person name="Kaur P."/>
            <person name="Appels R."/>
            <person name="Bayer P.E."/>
            <person name="Keeble-Gagnere G."/>
            <person name="Wang J."/>
            <person name="Hirakawa H."/>
            <person name="Shirasawa K."/>
            <person name="Vercoe P."/>
            <person name="Stefanova K."/>
            <person name="Durmic Z."/>
            <person name="Nichols P."/>
            <person name="Revell C."/>
            <person name="Isobe S.N."/>
            <person name="Edwards D."/>
            <person name="Erskine W."/>
        </authorList>
    </citation>
    <scope>NUCLEOTIDE SEQUENCE [LARGE SCALE GENOMIC DNA]</scope>
    <source>
        <strain evidence="3">cv. Daliak</strain>
    </source>
</reference>
<keyword evidence="1" id="KW-0812">Transmembrane</keyword>
<keyword evidence="1" id="KW-1133">Transmembrane helix</keyword>
<keyword evidence="3" id="KW-1185">Reference proteome</keyword>
<sequence>MAAEKEGRDCTTVSTLSLKSGSCFSGCCCCLLGFGLVSSFFSVRWPPFSSGGVLMFAFLVAGF</sequence>
<gene>
    <name evidence="2" type="ORF">TSUD_243930</name>
</gene>
<keyword evidence="1" id="KW-0472">Membrane</keyword>
<evidence type="ECO:0000313" key="3">
    <source>
        <dbReference type="Proteomes" id="UP000242715"/>
    </source>
</evidence>
<organism evidence="2 3">
    <name type="scientific">Trifolium subterraneum</name>
    <name type="common">Subterranean clover</name>
    <dbReference type="NCBI Taxonomy" id="3900"/>
    <lineage>
        <taxon>Eukaryota</taxon>
        <taxon>Viridiplantae</taxon>
        <taxon>Streptophyta</taxon>
        <taxon>Embryophyta</taxon>
        <taxon>Tracheophyta</taxon>
        <taxon>Spermatophyta</taxon>
        <taxon>Magnoliopsida</taxon>
        <taxon>eudicotyledons</taxon>
        <taxon>Gunneridae</taxon>
        <taxon>Pentapetalae</taxon>
        <taxon>rosids</taxon>
        <taxon>fabids</taxon>
        <taxon>Fabales</taxon>
        <taxon>Fabaceae</taxon>
        <taxon>Papilionoideae</taxon>
        <taxon>50 kb inversion clade</taxon>
        <taxon>NPAAA clade</taxon>
        <taxon>Hologalegina</taxon>
        <taxon>IRL clade</taxon>
        <taxon>Trifolieae</taxon>
        <taxon>Trifolium</taxon>
    </lineage>
</organism>
<accession>A0A2Z6NHZ3</accession>
<dbReference type="AlphaFoldDB" id="A0A2Z6NHZ3"/>
<feature type="transmembrane region" description="Helical" evidence="1">
    <location>
        <begin position="21"/>
        <end position="39"/>
    </location>
</feature>
<proteinExistence type="predicted"/>
<dbReference type="Proteomes" id="UP000242715">
    <property type="component" value="Unassembled WGS sequence"/>
</dbReference>
<protein>
    <recommendedName>
        <fullName evidence="4">Transmembrane protein</fullName>
    </recommendedName>
</protein>